<organism evidence="3 4">
    <name type="scientific">Sistotremastrum suecicum HHB10207 ss-3</name>
    <dbReference type="NCBI Taxonomy" id="1314776"/>
    <lineage>
        <taxon>Eukaryota</taxon>
        <taxon>Fungi</taxon>
        <taxon>Dikarya</taxon>
        <taxon>Basidiomycota</taxon>
        <taxon>Agaricomycotina</taxon>
        <taxon>Agaricomycetes</taxon>
        <taxon>Sistotremastrales</taxon>
        <taxon>Sistotremastraceae</taxon>
        <taxon>Sistotremastrum</taxon>
    </lineage>
</organism>
<evidence type="ECO:0000313" key="4">
    <source>
        <dbReference type="Proteomes" id="UP000076798"/>
    </source>
</evidence>
<dbReference type="AlphaFoldDB" id="A0A165ZL10"/>
<feature type="chain" id="PRO_5007870136" evidence="1">
    <location>
        <begin position="24"/>
        <end position="346"/>
    </location>
</feature>
<dbReference type="Proteomes" id="UP000076798">
    <property type="component" value="Unassembled WGS sequence"/>
</dbReference>
<evidence type="ECO:0000259" key="2">
    <source>
        <dbReference type="Pfam" id="PF21294"/>
    </source>
</evidence>
<dbReference type="OrthoDB" id="2395160at2759"/>
<gene>
    <name evidence="3" type="ORF">SISSUDRAFT_1115144</name>
</gene>
<dbReference type="PANTHER" id="PTHR40124:SF1">
    <property type="entry name" value="DISAGGREGATASE RELATED REPEAT PROTEIN"/>
    <property type="match status" value="1"/>
</dbReference>
<dbReference type="EMBL" id="KV428183">
    <property type="protein sequence ID" value="KZT34402.1"/>
    <property type="molecule type" value="Genomic_DNA"/>
</dbReference>
<keyword evidence="4" id="KW-1185">Reference proteome</keyword>
<proteinExistence type="predicted"/>
<evidence type="ECO:0000313" key="3">
    <source>
        <dbReference type="EMBL" id="KZT34402.1"/>
    </source>
</evidence>
<reference evidence="3 4" key="1">
    <citation type="journal article" date="2016" name="Mol. Biol. Evol.">
        <title>Comparative Genomics of Early-Diverging Mushroom-Forming Fungi Provides Insights into the Origins of Lignocellulose Decay Capabilities.</title>
        <authorList>
            <person name="Nagy L.G."/>
            <person name="Riley R."/>
            <person name="Tritt A."/>
            <person name="Adam C."/>
            <person name="Daum C."/>
            <person name="Floudas D."/>
            <person name="Sun H."/>
            <person name="Yadav J.S."/>
            <person name="Pangilinan J."/>
            <person name="Larsson K.H."/>
            <person name="Matsuura K."/>
            <person name="Barry K."/>
            <person name="Labutti K."/>
            <person name="Kuo R."/>
            <person name="Ohm R.A."/>
            <person name="Bhattacharya S.S."/>
            <person name="Shirouzu T."/>
            <person name="Yoshinaga Y."/>
            <person name="Martin F.M."/>
            <person name="Grigoriev I.V."/>
            <person name="Hibbett D.S."/>
        </authorList>
    </citation>
    <scope>NUCLEOTIDE SEQUENCE [LARGE SCALE GENOMIC DNA]</scope>
    <source>
        <strain evidence="3 4">HHB10207 ss-3</strain>
    </source>
</reference>
<name>A0A165ZL10_9AGAM</name>
<dbReference type="PANTHER" id="PTHR40124">
    <property type="match status" value="1"/>
</dbReference>
<keyword evidence="3" id="KW-0456">Lyase</keyword>
<dbReference type="Gene3D" id="2.60.120.200">
    <property type="match status" value="1"/>
</dbReference>
<sequence>MRTTSNSNALCVYLISTFVCVYAQSPQAIASAYSLSISTSLPFPTSTLSSSDTNAFLVPNWELGKGRVEDDPNDLSFVSDPFANSHPPDSDATGPVLQVDYPANSFSHATGGAQFTSLFNGTQPFHSMLLSYEIAFDQNFDFVKGGKLPGLRGGPQPDGCSGGTQPTGADCFSTRLMWRTNGAAEVYAYIPPTGITCSKSQGPFICNSDFGISIDRGAFSFPTGGWSRVSLVVLLNDPPSAANGYLEVYFNDQRVISQGNLQMRTSDVIDVKGLYFSTFFGGSDSSWATPTDQHTYFRNIQLWGSTAASNGSYAAMSTTVTGQGTTGSPTKAMHQIRPSLQFANDH</sequence>
<dbReference type="GO" id="GO:0016829">
    <property type="term" value="F:lyase activity"/>
    <property type="evidence" value="ECO:0007669"/>
    <property type="project" value="UniProtKB-KW"/>
</dbReference>
<feature type="domain" description="Polysaccharide lyase 14" evidence="2">
    <location>
        <begin position="91"/>
        <end position="300"/>
    </location>
</feature>
<keyword evidence="1" id="KW-0732">Signal</keyword>
<dbReference type="Pfam" id="PF21294">
    <property type="entry name" value="Polysacc_lyase_14"/>
    <property type="match status" value="1"/>
</dbReference>
<feature type="signal peptide" evidence="1">
    <location>
        <begin position="1"/>
        <end position="23"/>
    </location>
</feature>
<evidence type="ECO:0000256" key="1">
    <source>
        <dbReference type="SAM" id="SignalP"/>
    </source>
</evidence>
<protein>
    <submittedName>
        <fullName evidence="3">Polysaccharide lyase family 14 protein</fullName>
    </submittedName>
</protein>
<dbReference type="InterPro" id="IPR048958">
    <property type="entry name" value="Polysacc_lyase_14"/>
</dbReference>
<accession>A0A165ZL10</accession>